<evidence type="ECO:0000313" key="3">
    <source>
        <dbReference type="Proteomes" id="UP001629953"/>
    </source>
</evidence>
<evidence type="ECO:0000259" key="1">
    <source>
        <dbReference type="Pfam" id="PF01526"/>
    </source>
</evidence>
<keyword evidence="3" id="KW-1185">Reference proteome</keyword>
<reference evidence="2 3" key="1">
    <citation type="journal article" date="2013" name="Int. J. Syst. Evol. Microbiol.">
        <title>Celerinatantimonas yamalensis sp. nov., a cold-adapted diazotrophic bacterium from a cold permafrost brine.</title>
        <authorList>
            <person name="Shcherbakova V."/>
            <person name="Chuvilskaya N."/>
            <person name="Rivkina E."/>
            <person name="Demidov N."/>
            <person name="Uchaeva V."/>
            <person name="Suetin S."/>
            <person name="Suzina N."/>
            <person name="Gilichinsky D."/>
        </authorList>
    </citation>
    <scope>NUCLEOTIDE SEQUENCE [LARGE SCALE GENOMIC DNA]</scope>
    <source>
        <strain evidence="2 3">C7</strain>
    </source>
</reference>
<dbReference type="Pfam" id="PF01526">
    <property type="entry name" value="DDE_Tnp_Tn3"/>
    <property type="match status" value="1"/>
</dbReference>
<organism evidence="2 3">
    <name type="scientific">Celerinatantimonas yamalensis</name>
    <dbReference type="NCBI Taxonomy" id="559956"/>
    <lineage>
        <taxon>Bacteria</taxon>
        <taxon>Pseudomonadati</taxon>
        <taxon>Pseudomonadota</taxon>
        <taxon>Gammaproteobacteria</taxon>
        <taxon>Celerinatantimonadaceae</taxon>
        <taxon>Celerinatantimonas</taxon>
    </lineage>
</organism>
<dbReference type="Proteomes" id="UP001629953">
    <property type="component" value="Unassembled WGS sequence"/>
</dbReference>
<sequence>MTQLNRSEGRYSVTRTICHGEHGEIRKRYREGPEVQLESLELGNKCYCLMRYTVYAASPWTFNTDSQPTETNEEDISRLSPLRCMAILIC</sequence>
<dbReference type="EMBL" id="JBEQCT010000010">
    <property type="protein sequence ID" value="MFM2486667.1"/>
    <property type="molecule type" value="Genomic_DNA"/>
</dbReference>
<name>A0ABW9GAX6_9GAMM</name>
<gene>
    <name evidence="2" type="ORF">ABUE30_16670</name>
</gene>
<proteinExistence type="predicted"/>
<evidence type="ECO:0000313" key="2">
    <source>
        <dbReference type="EMBL" id="MFM2486667.1"/>
    </source>
</evidence>
<comment type="caution">
    <text evidence="2">The sequence shown here is derived from an EMBL/GenBank/DDBJ whole genome shotgun (WGS) entry which is preliminary data.</text>
</comment>
<protein>
    <submittedName>
        <fullName evidence="2">Tn3 family transposase</fullName>
    </submittedName>
</protein>
<accession>A0ABW9GAX6</accession>
<dbReference type="InterPro" id="IPR002513">
    <property type="entry name" value="Tn3_Tnp_DDE_dom"/>
</dbReference>
<feature type="domain" description="Tn3 transposase DDE" evidence="1">
    <location>
        <begin position="2"/>
        <end position="87"/>
    </location>
</feature>